<keyword evidence="4" id="KW-0119">Carbohydrate metabolism</keyword>
<evidence type="ECO:0000259" key="5">
    <source>
        <dbReference type="SMART" id="SM00656"/>
    </source>
</evidence>
<sequence>MSRNTEGAKPPPFSDVGNHPPFATALAGILGPQPESLYWDNDRGVLADPNCSTAGKYLQQDSVEPPPLVTMWRAGLVNVSNVRSSPLQYCTAVNYMPPSWHWLQSQVRSAILYGPDLSAPFAKFFQNGFTLTVLSLRHPLATAAHQVICFARVFQCSAPDNLCHSFRLFAPTTVNMKFNALALLVGLVAASPLETREELIKRQANQACNIGYCTQNGGTRGGAGGSTVTVKTLSALTEAAGRSGPLTIIVSGNIQGSAKVRVTADKTIYGERGSSLTGIGLYIRQAKNVIVRNMKISGVKASNGDAIGIDASTNVWVDHCDLKGDLNAGKDDLDGLLDISHGADFITVSHVYFHDAQRLTLGNPSPPTDSWKASLIGHSDNNASEDRGKLRVTYANNHWQRINSRTPLLRFGTLHVVNSYYDTVMASGINTRMGAQAFVQSTAFNNCANKAILFEDSPQTGYAVTEDVSLGGSSNTAPKGTLSAGSFPYSKIATIGSGNVKNQVPGQAGQIL</sequence>
<evidence type="ECO:0000256" key="3">
    <source>
        <dbReference type="ARBA" id="ARBA00023239"/>
    </source>
</evidence>
<keyword evidence="3 4" id="KW-0456">Lyase</keyword>
<comment type="similarity">
    <text evidence="1 4">Belongs to the polysaccharide lyase 1 family.</text>
</comment>
<dbReference type="Pfam" id="PF00544">
    <property type="entry name" value="Pectate_lyase_4"/>
    <property type="match status" value="1"/>
</dbReference>
<evidence type="ECO:0000256" key="4">
    <source>
        <dbReference type="RuleBase" id="RU361173"/>
    </source>
</evidence>
<dbReference type="PANTHER" id="PTHR31683">
    <property type="entry name" value="PECTATE LYASE 18-RELATED"/>
    <property type="match status" value="1"/>
</dbReference>
<comment type="subcellular location">
    <subcellularLocation>
        <location evidence="4">Secreted</location>
    </subcellularLocation>
</comment>
<dbReference type="InterPro" id="IPR045032">
    <property type="entry name" value="PEL"/>
</dbReference>
<dbReference type="GO" id="GO:0030570">
    <property type="term" value="F:pectate lyase activity"/>
    <property type="evidence" value="ECO:0007669"/>
    <property type="project" value="InterPro"/>
</dbReference>
<keyword evidence="2" id="KW-0732">Signal</keyword>
<dbReference type="PANTHER" id="PTHR31683:SF18">
    <property type="entry name" value="PECTATE LYASE 21-RELATED"/>
    <property type="match status" value="1"/>
</dbReference>
<dbReference type="SUPFAM" id="SSF51126">
    <property type="entry name" value="Pectin lyase-like"/>
    <property type="match status" value="1"/>
</dbReference>
<dbReference type="AlphaFoldDB" id="L7JL76"/>
<evidence type="ECO:0000313" key="6">
    <source>
        <dbReference type="EMBL" id="ELQ69006.1"/>
    </source>
</evidence>
<dbReference type="GO" id="GO:0000272">
    <property type="term" value="P:polysaccharide catabolic process"/>
    <property type="evidence" value="ECO:0007669"/>
    <property type="project" value="UniProtKB-KW"/>
</dbReference>
<organism>
    <name type="scientific">Pyricularia oryzae (strain P131)</name>
    <name type="common">Rice blast fungus</name>
    <name type="synonym">Magnaporthe oryzae</name>
    <dbReference type="NCBI Taxonomy" id="1143193"/>
    <lineage>
        <taxon>Eukaryota</taxon>
        <taxon>Fungi</taxon>
        <taxon>Dikarya</taxon>
        <taxon>Ascomycota</taxon>
        <taxon>Pezizomycotina</taxon>
        <taxon>Sordariomycetes</taxon>
        <taxon>Sordariomycetidae</taxon>
        <taxon>Magnaporthales</taxon>
        <taxon>Pyriculariaceae</taxon>
        <taxon>Pyricularia</taxon>
    </lineage>
</organism>
<dbReference type="InterPro" id="IPR002022">
    <property type="entry name" value="Pec_lyase"/>
</dbReference>
<dbReference type="InterPro" id="IPR011050">
    <property type="entry name" value="Pectin_lyase_fold/virulence"/>
</dbReference>
<gene>
    <name evidence="6" type="ORF">OOW_P131scaffold00197g1</name>
</gene>
<keyword evidence="4" id="KW-0624">Polysaccharide degradation</keyword>
<reference evidence="6" key="1">
    <citation type="journal article" date="2012" name="PLoS Genet.">
        <title>Comparative analysis of the genomes of two field isolates of the rice blast fungus Magnaporthe oryzae.</title>
        <authorList>
            <person name="Xue M."/>
            <person name="Yang J."/>
            <person name="Li Z."/>
            <person name="Hu S."/>
            <person name="Yao N."/>
            <person name="Dean R.A."/>
            <person name="Zhao W."/>
            <person name="Shen M."/>
            <person name="Zhang H."/>
            <person name="Li C."/>
            <person name="Liu L."/>
            <person name="Cao L."/>
            <person name="Xu X."/>
            <person name="Xing Y."/>
            <person name="Hsiang T."/>
            <person name="Zhang Z."/>
            <person name="Xu J.R."/>
            <person name="Peng Y.L."/>
        </authorList>
    </citation>
    <scope>NUCLEOTIDE SEQUENCE [LARGE SCALE GENOMIC DNA]</scope>
    <source>
        <strain evidence="6">P131</strain>
    </source>
</reference>
<keyword evidence="4" id="KW-0964">Secreted</keyword>
<feature type="domain" description="Pectate lyase" evidence="5">
    <location>
        <begin position="223"/>
        <end position="450"/>
    </location>
</feature>
<dbReference type="GO" id="GO:0005576">
    <property type="term" value="C:extracellular region"/>
    <property type="evidence" value="ECO:0007669"/>
    <property type="project" value="UniProtKB-SubCell"/>
</dbReference>
<name>L7JL76_PYRO1</name>
<dbReference type="SMART" id="SM00656">
    <property type="entry name" value="Amb_all"/>
    <property type="match status" value="1"/>
</dbReference>
<evidence type="ECO:0000256" key="2">
    <source>
        <dbReference type="ARBA" id="ARBA00022729"/>
    </source>
</evidence>
<dbReference type="EMBL" id="JH794260">
    <property type="protein sequence ID" value="ELQ69006.1"/>
    <property type="molecule type" value="Genomic_DNA"/>
</dbReference>
<proteinExistence type="inferred from homology"/>
<evidence type="ECO:0000256" key="1">
    <source>
        <dbReference type="ARBA" id="ARBA00010980"/>
    </source>
</evidence>
<dbReference type="Gene3D" id="2.160.20.10">
    <property type="entry name" value="Single-stranded right-handed beta-helix, Pectin lyase-like"/>
    <property type="match status" value="1"/>
</dbReference>
<dbReference type="InterPro" id="IPR012334">
    <property type="entry name" value="Pectin_lyas_fold"/>
</dbReference>
<protein>
    <submittedName>
        <fullName evidence="6">Pectate lyase</fullName>
    </submittedName>
</protein>
<accession>L7JL76</accession>